<dbReference type="SUPFAM" id="SSF48264">
    <property type="entry name" value="Cytochrome P450"/>
    <property type="match status" value="1"/>
</dbReference>
<dbReference type="KEGG" id="epa:110247585"/>
<dbReference type="PROSITE" id="PS00086">
    <property type="entry name" value="CYTOCHROME_P450"/>
    <property type="match status" value="1"/>
</dbReference>
<dbReference type="OrthoDB" id="2789670at2759"/>
<keyword evidence="6 9" id="KW-0408">Iron</keyword>
<keyword evidence="7 10" id="KW-0503">Monooxygenase</keyword>
<dbReference type="InterPro" id="IPR017972">
    <property type="entry name" value="Cyt_P450_CS"/>
</dbReference>
<evidence type="ECO:0000256" key="1">
    <source>
        <dbReference type="ARBA" id="ARBA00001971"/>
    </source>
</evidence>
<keyword evidence="4 9" id="KW-0479">Metal-binding</keyword>
<dbReference type="GeneID" id="110247585"/>
<dbReference type="RefSeq" id="XP_020909703.2">
    <property type="nucleotide sequence ID" value="XM_021054044.2"/>
</dbReference>
<name>A0A913XTW9_EXADI</name>
<dbReference type="PRINTS" id="PR00465">
    <property type="entry name" value="EP450IV"/>
</dbReference>
<protein>
    <recommendedName>
        <fullName evidence="13">Cytochrome P450</fullName>
    </recommendedName>
</protein>
<comment type="cofactor">
    <cofactor evidence="1 9">
        <name>heme</name>
        <dbReference type="ChEBI" id="CHEBI:30413"/>
    </cofactor>
</comment>
<evidence type="ECO:0000256" key="8">
    <source>
        <dbReference type="ARBA" id="ARBA00043906"/>
    </source>
</evidence>
<comment type="function">
    <text evidence="8">Cytochromes P450 are a group of heme-thiolate monooxygenases. They oxidize a variety of structurally unrelated compounds, including steroids, fatty acids, and xenobiotics.</text>
</comment>
<dbReference type="GO" id="GO:0005506">
    <property type="term" value="F:iron ion binding"/>
    <property type="evidence" value="ECO:0007669"/>
    <property type="project" value="InterPro"/>
</dbReference>
<comment type="similarity">
    <text evidence="2 10">Belongs to the cytochrome P450 family.</text>
</comment>
<evidence type="ECO:0000256" key="10">
    <source>
        <dbReference type="RuleBase" id="RU000461"/>
    </source>
</evidence>
<evidence type="ECO:0000313" key="11">
    <source>
        <dbReference type="EnsemblMetazoa" id="XP_020909703.2"/>
    </source>
</evidence>
<keyword evidence="12" id="KW-1185">Reference proteome</keyword>
<dbReference type="InterPro" id="IPR001128">
    <property type="entry name" value="Cyt_P450"/>
</dbReference>
<dbReference type="Pfam" id="PF00067">
    <property type="entry name" value="p450"/>
    <property type="match status" value="1"/>
</dbReference>
<evidence type="ECO:0000256" key="4">
    <source>
        <dbReference type="ARBA" id="ARBA00022723"/>
    </source>
</evidence>
<proteinExistence type="inferred from homology"/>
<dbReference type="PRINTS" id="PR00385">
    <property type="entry name" value="P450"/>
</dbReference>
<keyword evidence="5 10" id="KW-0560">Oxidoreductase</keyword>
<evidence type="ECO:0000256" key="9">
    <source>
        <dbReference type="PIRSR" id="PIRSR602403-1"/>
    </source>
</evidence>
<dbReference type="CDD" id="cd11055">
    <property type="entry name" value="CYP3A-like"/>
    <property type="match status" value="1"/>
</dbReference>
<evidence type="ECO:0000313" key="12">
    <source>
        <dbReference type="Proteomes" id="UP000887567"/>
    </source>
</evidence>
<evidence type="ECO:0008006" key="13">
    <source>
        <dbReference type="Google" id="ProtNLM"/>
    </source>
</evidence>
<dbReference type="OMA" id="YESINEM"/>
<evidence type="ECO:0000256" key="5">
    <source>
        <dbReference type="ARBA" id="ARBA00023002"/>
    </source>
</evidence>
<dbReference type="GO" id="GO:0020037">
    <property type="term" value="F:heme binding"/>
    <property type="evidence" value="ECO:0007669"/>
    <property type="project" value="InterPro"/>
</dbReference>
<reference evidence="11" key="1">
    <citation type="submission" date="2022-11" db="UniProtKB">
        <authorList>
            <consortium name="EnsemblMetazoa"/>
        </authorList>
    </citation>
    <scope>IDENTIFICATION</scope>
</reference>
<dbReference type="InterPro" id="IPR002403">
    <property type="entry name" value="Cyt_P450_E_grp-IV"/>
</dbReference>
<organism evidence="11 12">
    <name type="scientific">Exaiptasia diaphana</name>
    <name type="common">Tropical sea anemone</name>
    <name type="synonym">Aiptasia pulchella</name>
    <dbReference type="NCBI Taxonomy" id="2652724"/>
    <lineage>
        <taxon>Eukaryota</taxon>
        <taxon>Metazoa</taxon>
        <taxon>Cnidaria</taxon>
        <taxon>Anthozoa</taxon>
        <taxon>Hexacorallia</taxon>
        <taxon>Actiniaria</taxon>
        <taxon>Aiptasiidae</taxon>
        <taxon>Exaiptasia</taxon>
    </lineage>
</organism>
<dbReference type="PANTHER" id="PTHR24302">
    <property type="entry name" value="CYTOCHROME P450 FAMILY 3"/>
    <property type="match status" value="1"/>
</dbReference>
<accession>A0A913XTW9</accession>
<dbReference type="AlphaFoldDB" id="A0A913XTW9"/>
<evidence type="ECO:0000256" key="3">
    <source>
        <dbReference type="ARBA" id="ARBA00022617"/>
    </source>
</evidence>
<dbReference type="PANTHER" id="PTHR24302:SF15">
    <property type="entry name" value="FATTY-ACID PEROXYGENASE"/>
    <property type="match status" value="1"/>
</dbReference>
<sequence length="393" mass="44885">FTNHHRHFPIAKEKGLFWLQDDDWKRVRSVLSPTFTTGKLKLMVPAIERSNKTLMSKLQGIADTGKSIDIYSWFSLMTLEVILSTSFGVESPVQTEGICNEFMVKSREVIKQPAVLIYMLMVPLTKLWDRIYLKFESHCKFFAEVGRNILKIRKEEGIRGTKDILDIMLSAKNPNGTLKLTEDEMVGQSIAFLLAGHETSSNALTMSAYFLALNQDIQDRLRSEILTVRQANPDKPLYELVNDLEYLECVLCEVLRMSPPAYVTDRSCNKDYKLNETSTIPAGMAVFIAIHALHHDPSAWPDPEKFDPERFRGSAKLSRHPFQFLPFGEGPRFCIGKRFAILELKITLVDVLTKYKFMRCPETEVPLKMVAGMNLMPEMASLLESNRVLEIQL</sequence>
<evidence type="ECO:0000256" key="6">
    <source>
        <dbReference type="ARBA" id="ARBA00023004"/>
    </source>
</evidence>
<dbReference type="FunFam" id="1.10.630.10:FF:000182">
    <property type="entry name" value="Cytochrome P450 3A4"/>
    <property type="match status" value="1"/>
</dbReference>
<dbReference type="InterPro" id="IPR050705">
    <property type="entry name" value="Cytochrome_P450_3A"/>
</dbReference>
<dbReference type="GO" id="GO:0008395">
    <property type="term" value="F:steroid hydroxylase activity"/>
    <property type="evidence" value="ECO:0007669"/>
    <property type="project" value="TreeGrafter"/>
</dbReference>
<dbReference type="InterPro" id="IPR036396">
    <property type="entry name" value="Cyt_P450_sf"/>
</dbReference>
<dbReference type="EnsemblMetazoa" id="XM_021054044.2">
    <property type="protein sequence ID" value="XP_020909703.2"/>
    <property type="gene ID" value="LOC110247585"/>
</dbReference>
<dbReference type="Proteomes" id="UP000887567">
    <property type="component" value="Unplaced"/>
</dbReference>
<dbReference type="GO" id="GO:0016705">
    <property type="term" value="F:oxidoreductase activity, acting on paired donors, with incorporation or reduction of molecular oxygen"/>
    <property type="evidence" value="ECO:0007669"/>
    <property type="project" value="InterPro"/>
</dbReference>
<evidence type="ECO:0000256" key="7">
    <source>
        <dbReference type="ARBA" id="ARBA00023033"/>
    </source>
</evidence>
<feature type="binding site" description="axial binding residue" evidence="9">
    <location>
        <position position="334"/>
    </location>
    <ligand>
        <name>heme</name>
        <dbReference type="ChEBI" id="CHEBI:30413"/>
    </ligand>
    <ligandPart>
        <name>Fe</name>
        <dbReference type="ChEBI" id="CHEBI:18248"/>
    </ligandPart>
</feature>
<dbReference type="Gene3D" id="1.10.630.10">
    <property type="entry name" value="Cytochrome P450"/>
    <property type="match status" value="1"/>
</dbReference>
<keyword evidence="3 9" id="KW-0349">Heme</keyword>
<evidence type="ECO:0000256" key="2">
    <source>
        <dbReference type="ARBA" id="ARBA00010617"/>
    </source>
</evidence>